<reference evidence="4 5" key="1">
    <citation type="submission" date="2018-08" db="EMBL/GenBank/DDBJ databases">
        <title>Survival mechanisms of Campylobacter hepaticus identified by genomic analysis and comparative transcriptomic analysis of in vivo and in vitro derived bacteria.</title>
        <authorList>
            <person name="Van T.T.H."/>
            <person name="Moore R.J."/>
        </authorList>
    </citation>
    <scope>NUCLEOTIDE SEQUENCE [LARGE SCALE GENOMIC DNA]</scope>
    <source>
        <strain evidence="3 5">54L</strain>
        <strain evidence="2 4">HV10</strain>
    </source>
</reference>
<dbReference type="InterPro" id="IPR038483">
    <property type="entry name" value="YcfL-like_sf"/>
</dbReference>
<accession>A0A424YYZ9</accession>
<keyword evidence="4" id="KW-1185">Reference proteome</keyword>
<dbReference type="Gene3D" id="2.60.40.3230">
    <property type="match status" value="1"/>
</dbReference>
<dbReference type="Proteomes" id="UP000286095">
    <property type="component" value="Unassembled WGS sequence"/>
</dbReference>
<dbReference type="EMBL" id="CP031611">
    <property type="protein sequence ID" value="AXP09169.1"/>
    <property type="molecule type" value="Genomic_DNA"/>
</dbReference>
<dbReference type="CDD" id="cd09030">
    <property type="entry name" value="DUF1425"/>
    <property type="match status" value="1"/>
</dbReference>
<organism evidence="3 5">
    <name type="scientific">Campylobacter hepaticus</name>
    <dbReference type="NCBI Taxonomy" id="1813019"/>
    <lineage>
        <taxon>Bacteria</taxon>
        <taxon>Pseudomonadati</taxon>
        <taxon>Campylobacterota</taxon>
        <taxon>Epsilonproteobacteria</taxon>
        <taxon>Campylobacterales</taxon>
        <taxon>Campylobacteraceae</taxon>
        <taxon>Campylobacter</taxon>
    </lineage>
</organism>
<sequence length="120" mass="13781">MKKIVLFILMFLLSACVSSYEINSNAHTLSSKLPNGLVKSFKKRINVNGLLEIEIILKSAFSQDIIYKINWLDEDGFVLKDAINQNYQTLRISAQQELILHKVAPDIRIKDFTIDIKTRN</sequence>
<gene>
    <name evidence="2" type="ORF">A2J15_005635</name>
    <name evidence="3" type="ORF">DZD40_06690</name>
</gene>
<dbReference type="Pfam" id="PF07233">
    <property type="entry name" value="DUF1425"/>
    <property type="match status" value="1"/>
</dbReference>
<dbReference type="GeneID" id="44005003"/>
<dbReference type="STRING" id="1813019.A2J15_03155"/>
<protein>
    <submittedName>
        <fullName evidence="3">DUF1425 domain-containing protein</fullName>
    </submittedName>
</protein>
<dbReference type="OrthoDB" id="5363081at2"/>
<evidence type="ECO:0000313" key="5">
    <source>
        <dbReference type="Proteomes" id="UP000286095"/>
    </source>
</evidence>
<evidence type="ECO:0000256" key="1">
    <source>
        <dbReference type="SAM" id="SignalP"/>
    </source>
</evidence>
<dbReference type="PROSITE" id="PS51257">
    <property type="entry name" value="PROKAR_LIPOPROTEIN"/>
    <property type="match status" value="1"/>
</dbReference>
<dbReference type="Proteomes" id="UP000093205">
    <property type="component" value="Chromosome"/>
</dbReference>
<proteinExistence type="predicted"/>
<evidence type="ECO:0000313" key="4">
    <source>
        <dbReference type="Proteomes" id="UP000093205"/>
    </source>
</evidence>
<dbReference type="RefSeq" id="WP_066778455.1">
    <property type="nucleotide sequence ID" value="NZ_CBCSFE010000006.1"/>
</dbReference>
<dbReference type="KEGG" id="chw:A2J15_005635"/>
<dbReference type="InterPro" id="IPR010824">
    <property type="entry name" value="DUF1425"/>
</dbReference>
<name>A0A424YYZ9_9BACT</name>
<keyword evidence="1" id="KW-0732">Signal</keyword>
<evidence type="ECO:0000313" key="2">
    <source>
        <dbReference type="EMBL" id="AXP09169.1"/>
    </source>
</evidence>
<dbReference type="EMBL" id="QURW01000019">
    <property type="protein sequence ID" value="RQD86360.1"/>
    <property type="molecule type" value="Genomic_DNA"/>
</dbReference>
<evidence type="ECO:0000313" key="3">
    <source>
        <dbReference type="EMBL" id="RQD86360.1"/>
    </source>
</evidence>
<feature type="chain" id="PRO_5044603203" evidence="1">
    <location>
        <begin position="20"/>
        <end position="120"/>
    </location>
</feature>
<feature type="signal peptide" evidence="1">
    <location>
        <begin position="1"/>
        <end position="19"/>
    </location>
</feature>
<dbReference type="AlphaFoldDB" id="A0A424YYZ9"/>